<proteinExistence type="predicted"/>
<keyword evidence="1" id="KW-0863">Zinc-finger</keyword>
<evidence type="ECO:0000313" key="5">
    <source>
        <dbReference type="RefSeq" id="XP_021846456.2"/>
    </source>
</evidence>
<dbReference type="RefSeq" id="XP_021846456.2">
    <property type="nucleotide sequence ID" value="XM_021990764.2"/>
</dbReference>
<organism evidence="4 5">
    <name type="scientific">Spinacia oleracea</name>
    <name type="common">Spinach</name>
    <dbReference type="NCBI Taxonomy" id="3562"/>
    <lineage>
        <taxon>Eukaryota</taxon>
        <taxon>Viridiplantae</taxon>
        <taxon>Streptophyta</taxon>
        <taxon>Embryophyta</taxon>
        <taxon>Tracheophyta</taxon>
        <taxon>Spermatophyta</taxon>
        <taxon>Magnoliopsida</taxon>
        <taxon>eudicotyledons</taxon>
        <taxon>Gunneridae</taxon>
        <taxon>Pentapetalae</taxon>
        <taxon>Caryophyllales</taxon>
        <taxon>Chenopodiaceae</taxon>
        <taxon>Chenopodioideae</taxon>
        <taxon>Anserineae</taxon>
        <taxon>Spinacia</taxon>
    </lineage>
</organism>
<keyword evidence="1" id="KW-0479">Metal-binding</keyword>
<dbReference type="PROSITE" id="PS50158">
    <property type="entry name" value="ZF_CCHC"/>
    <property type="match status" value="1"/>
</dbReference>
<dbReference type="AlphaFoldDB" id="A0A9R0IBY8"/>
<reference evidence="4" key="1">
    <citation type="journal article" date="2021" name="Nat. Commun.">
        <title>Genomic analyses provide insights into spinach domestication and the genetic basis of agronomic traits.</title>
        <authorList>
            <person name="Cai X."/>
            <person name="Sun X."/>
            <person name="Xu C."/>
            <person name="Sun H."/>
            <person name="Wang X."/>
            <person name="Ge C."/>
            <person name="Zhang Z."/>
            <person name="Wang Q."/>
            <person name="Fei Z."/>
            <person name="Jiao C."/>
            <person name="Wang Q."/>
        </authorList>
    </citation>
    <scope>NUCLEOTIDE SEQUENCE [LARGE SCALE GENOMIC DNA]</scope>
    <source>
        <strain evidence="4">cv. Varoflay</strain>
    </source>
</reference>
<dbReference type="KEGG" id="soe:110786230"/>
<dbReference type="GO" id="GO:0003676">
    <property type="term" value="F:nucleic acid binding"/>
    <property type="evidence" value="ECO:0007669"/>
    <property type="project" value="InterPro"/>
</dbReference>
<dbReference type="SUPFAM" id="SSF57756">
    <property type="entry name" value="Retrovirus zinc finger-like domains"/>
    <property type="match status" value="1"/>
</dbReference>
<dbReference type="GeneID" id="110786230"/>
<feature type="domain" description="CCHC-type" evidence="3">
    <location>
        <begin position="186"/>
        <end position="200"/>
    </location>
</feature>
<evidence type="ECO:0000313" key="4">
    <source>
        <dbReference type="Proteomes" id="UP000813463"/>
    </source>
</evidence>
<name>A0A9R0IBY8_SPIOL</name>
<feature type="compositionally biased region" description="Basic residues" evidence="2">
    <location>
        <begin position="131"/>
        <end position="156"/>
    </location>
</feature>
<dbReference type="GO" id="GO:0008270">
    <property type="term" value="F:zinc ion binding"/>
    <property type="evidence" value="ECO:0007669"/>
    <property type="project" value="UniProtKB-KW"/>
</dbReference>
<gene>
    <name evidence="5" type="primary">LOC110786230</name>
</gene>
<evidence type="ECO:0000256" key="2">
    <source>
        <dbReference type="SAM" id="MobiDB-lite"/>
    </source>
</evidence>
<feature type="region of interest" description="Disordered" evidence="2">
    <location>
        <begin position="131"/>
        <end position="183"/>
    </location>
</feature>
<sequence length="259" mass="29363">MDTIKRVLLPKAQFDWTNLRFQDFKSVSEYNSTLFKIVSLLKYCDQAVTEDQMIEKTLSTFHVNNIVLQQQYRERGFKKYSEVISILLVAEQNNDLLLKNHNIRPIGSMAFNESNVVGSSNPPEANVAHRGGHGGYNHRGRGRGNHRGRGLGHGHGRGCLAPRNNNHKRHQQGNKKQTPSKEKDTCFRCGMTGHWGKTCRTVKHLVDLYQASIKGKGKVVEANYVNEENTSVPSFDVSDFFVDNPENGNDLIFEYNSNI</sequence>
<protein>
    <recommendedName>
        <fullName evidence="3">CCHC-type domain-containing protein</fullName>
    </recommendedName>
</protein>
<reference evidence="5" key="2">
    <citation type="submission" date="2025-08" db="UniProtKB">
        <authorList>
            <consortium name="RefSeq"/>
        </authorList>
    </citation>
    <scope>IDENTIFICATION</scope>
    <source>
        <tissue evidence="5">Leaf</tissue>
    </source>
</reference>
<accession>A0A9R0IBY8</accession>
<keyword evidence="1" id="KW-0862">Zinc</keyword>
<evidence type="ECO:0000256" key="1">
    <source>
        <dbReference type="PROSITE-ProRule" id="PRU00047"/>
    </source>
</evidence>
<dbReference type="Proteomes" id="UP000813463">
    <property type="component" value="Chromosome 4"/>
</dbReference>
<keyword evidence="4" id="KW-1185">Reference proteome</keyword>
<dbReference type="Gene3D" id="4.10.60.10">
    <property type="entry name" value="Zinc finger, CCHC-type"/>
    <property type="match status" value="1"/>
</dbReference>
<dbReference type="InterPro" id="IPR036875">
    <property type="entry name" value="Znf_CCHC_sf"/>
</dbReference>
<evidence type="ECO:0000259" key="3">
    <source>
        <dbReference type="PROSITE" id="PS50158"/>
    </source>
</evidence>
<dbReference type="InterPro" id="IPR001878">
    <property type="entry name" value="Znf_CCHC"/>
</dbReference>
<dbReference type="PANTHER" id="PTHR33325:SF5">
    <property type="entry name" value="TRANSCRIPTION FACTOR INTERACTOR AND REGULATOR CCHC(ZN) FAMILY"/>
    <property type="match status" value="1"/>
</dbReference>
<dbReference type="PANTHER" id="PTHR33325">
    <property type="entry name" value="ZINC FINGER, CCHC-TYPE-RELATED"/>
    <property type="match status" value="1"/>
</dbReference>